<accession>A0A937A284</accession>
<dbReference type="RefSeq" id="WP_201924705.1">
    <property type="nucleotide sequence ID" value="NZ_BAABAX010000027.1"/>
</dbReference>
<dbReference type="Proteomes" id="UP000651057">
    <property type="component" value="Unassembled WGS sequence"/>
</dbReference>
<comment type="caution">
    <text evidence="1">The sequence shown here is derived from an EMBL/GenBank/DDBJ whole genome shotgun (WGS) entry which is preliminary data.</text>
</comment>
<evidence type="ECO:0000313" key="2">
    <source>
        <dbReference type="Proteomes" id="UP000651057"/>
    </source>
</evidence>
<dbReference type="EMBL" id="JAERQJ010000019">
    <property type="protein sequence ID" value="MBL0686130.1"/>
    <property type="molecule type" value="Genomic_DNA"/>
</dbReference>
<sequence>MNTKPIDEILPRIADEYLQKILDDFSETIDEVVNFGTHILLWDVETKREGKDNNIPSLFLRNIIELADSISVLTRNSLIDPAKIQIRALLENHFGLFYMLKENEKQRALSFMVWRAKKDLKYYKQFISENPQSKELKSKILKDEMNFDISQFFDRPEVKDVIKAKVDLLNKPEFKEVHQEYMRTSKKLKSKYPNWYSLYDGPRNFLELSNHLKKSVIYEFQYRKYSKNVHVTGIQKGFARAGKDSAQIIQIRDFEHCKDVFTSTVSYLLECYSQYLTKRIPDKRNKLTDWYRGFKQHYDKIVSESIINYKK</sequence>
<name>A0A937A284_9FLAO</name>
<reference evidence="1" key="1">
    <citation type="submission" date="2021-01" db="EMBL/GenBank/DDBJ databases">
        <authorList>
            <person name="Zhong Y.L."/>
        </authorList>
    </citation>
    <scope>NUCLEOTIDE SEQUENCE</scope>
    <source>
        <strain evidence="1">KCTC 23302</strain>
    </source>
</reference>
<organism evidence="1 2">
    <name type="scientific">Aquimarina mytili</name>
    <dbReference type="NCBI Taxonomy" id="874423"/>
    <lineage>
        <taxon>Bacteria</taxon>
        <taxon>Pseudomonadati</taxon>
        <taxon>Bacteroidota</taxon>
        <taxon>Flavobacteriia</taxon>
        <taxon>Flavobacteriales</taxon>
        <taxon>Flavobacteriaceae</taxon>
        <taxon>Aquimarina</taxon>
    </lineage>
</organism>
<keyword evidence="2" id="KW-1185">Reference proteome</keyword>
<protein>
    <submittedName>
        <fullName evidence="1">Uncharacterized protein</fullName>
    </submittedName>
</protein>
<dbReference type="InterPro" id="IPR043733">
    <property type="entry name" value="DUF5677"/>
</dbReference>
<dbReference type="Pfam" id="PF18928">
    <property type="entry name" value="DUF5677"/>
    <property type="match status" value="1"/>
</dbReference>
<evidence type="ECO:0000313" key="1">
    <source>
        <dbReference type="EMBL" id="MBL0686130.1"/>
    </source>
</evidence>
<gene>
    <name evidence="1" type="ORF">JJQ60_21580</name>
</gene>
<dbReference type="AlphaFoldDB" id="A0A937A284"/>
<proteinExistence type="predicted"/>